<gene>
    <name evidence="3" type="ORF">K3718_03320</name>
    <name evidence="2" type="ORF">PHA8399_01061</name>
</gene>
<evidence type="ECO:0000256" key="1">
    <source>
        <dbReference type="SAM" id="Phobius"/>
    </source>
</evidence>
<feature type="transmembrane region" description="Helical" evidence="1">
    <location>
        <begin position="12"/>
        <end position="32"/>
    </location>
</feature>
<evidence type="ECO:0000313" key="2">
    <source>
        <dbReference type="EMBL" id="CUH98945.1"/>
    </source>
</evidence>
<keyword evidence="5" id="KW-1185">Reference proteome</keyword>
<dbReference type="Proteomes" id="UP000051326">
    <property type="component" value="Unassembled WGS sequence"/>
</dbReference>
<evidence type="ECO:0000313" key="5">
    <source>
        <dbReference type="Proteomes" id="UP001058514"/>
    </source>
</evidence>
<dbReference type="EMBL" id="CP081051">
    <property type="protein sequence ID" value="UWQ42135.1"/>
    <property type="molecule type" value="Genomic_DNA"/>
</dbReference>
<dbReference type="STRING" id="1396826.PHA8399_01061"/>
<proteinExistence type="predicted"/>
<dbReference type="Proteomes" id="UP001058514">
    <property type="component" value="Chromosome"/>
</dbReference>
<feature type="transmembrane region" description="Helical" evidence="1">
    <location>
        <begin position="38"/>
        <end position="58"/>
    </location>
</feature>
<accession>A0A0P1H809</accession>
<evidence type="ECO:0000313" key="4">
    <source>
        <dbReference type="Proteomes" id="UP000051326"/>
    </source>
</evidence>
<reference evidence="2 4" key="1">
    <citation type="submission" date="2015-09" db="EMBL/GenBank/DDBJ databases">
        <authorList>
            <consortium name="Swine Surveillance"/>
        </authorList>
    </citation>
    <scope>NUCLEOTIDE SEQUENCE [LARGE SCALE GENOMIC DNA]</scope>
    <source>
        <strain evidence="2 4">CECT 8399</strain>
    </source>
</reference>
<keyword evidence="1" id="KW-1133">Transmembrane helix</keyword>
<name>A0A0P1H809_9RHOB</name>
<organism evidence="2 4">
    <name type="scientific">Leisingera aquaemixtae</name>
    <dbReference type="NCBI Taxonomy" id="1396826"/>
    <lineage>
        <taxon>Bacteria</taxon>
        <taxon>Pseudomonadati</taxon>
        <taxon>Pseudomonadota</taxon>
        <taxon>Alphaproteobacteria</taxon>
        <taxon>Rhodobacterales</taxon>
        <taxon>Roseobacteraceae</taxon>
        <taxon>Leisingera</taxon>
    </lineage>
</organism>
<sequence length="175" mass="19290">MSFIRPEARATLWQWREVLAAVLMFLLGLKWAFSSAGFTAITGWALVATGLVTAVIGAQRMRFRRGTAGPGVVQVDEGQIAYFGPLTGGAVAASELERLALDHSSKPPHWLLEQPGQPPLAIPVNAEGYEALFDVFAALPGLKTERMLTELRRKGAHQVVIWERRSSRPEHLRLH</sequence>
<dbReference type="EMBL" id="CYSR01000010">
    <property type="protein sequence ID" value="CUH98945.1"/>
    <property type="molecule type" value="Genomic_DNA"/>
</dbReference>
<dbReference type="AlphaFoldDB" id="A0A0P1H809"/>
<evidence type="ECO:0000313" key="3">
    <source>
        <dbReference type="EMBL" id="UWQ42135.1"/>
    </source>
</evidence>
<dbReference type="RefSeq" id="WP_058285127.1">
    <property type="nucleotide sequence ID" value="NZ_CP041159.1"/>
</dbReference>
<reference evidence="3" key="2">
    <citation type="submission" date="2021-08" db="EMBL/GenBank/DDBJ databases">
        <authorList>
            <person name="Nwanade C."/>
            <person name="Wang M."/>
            <person name="Masoudi A."/>
            <person name="Yu Z."/>
            <person name="Liu J."/>
        </authorList>
    </citation>
    <scope>NUCLEOTIDE SEQUENCE</scope>
    <source>
        <strain evidence="3">S166</strain>
    </source>
</reference>
<keyword evidence="1" id="KW-0812">Transmembrane</keyword>
<keyword evidence="1" id="KW-0472">Membrane</keyword>
<protein>
    <submittedName>
        <fullName evidence="2">Uncharacterized protein</fullName>
    </submittedName>
</protein>